<dbReference type="FunFam" id="3.40.50.720:FF:000190">
    <property type="entry name" value="Pyrroline-5-carboxylate reductase"/>
    <property type="match status" value="1"/>
</dbReference>
<dbReference type="Pfam" id="PF14748">
    <property type="entry name" value="P5CR_dimer"/>
    <property type="match status" value="1"/>
</dbReference>
<feature type="binding site" evidence="10">
    <location>
        <position position="62"/>
    </location>
    <ligand>
        <name>NADPH</name>
        <dbReference type="ChEBI" id="CHEBI:57783"/>
    </ligand>
</feature>
<comment type="catalytic activity">
    <reaction evidence="8">
        <text>L-proline + NAD(+) = (S)-1-pyrroline-5-carboxylate + NADH + 2 H(+)</text>
        <dbReference type="Rhea" id="RHEA:14105"/>
        <dbReference type="ChEBI" id="CHEBI:15378"/>
        <dbReference type="ChEBI" id="CHEBI:17388"/>
        <dbReference type="ChEBI" id="CHEBI:57540"/>
        <dbReference type="ChEBI" id="CHEBI:57945"/>
        <dbReference type="ChEBI" id="CHEBI:60039"/>
        <dbReference type="EC" id="1.5.1.2"/>
    </reaction>
</comment>
<evidence type="ECO:0000259" key="13">
    <source>
        <dbReference type="Pfam" id="PF14748"/>
    </source>
</evidence>
<dbReference type="HAMAP" id="MF_01925">
    <property type="entry name" value="P5C_reductase"/>
    <property type="match status" value="1"/>
</dbReference>
<dbReference type="SUPFAM" id="SSF48179">
    <property type="entry name" value="6-phosphogluconate dehydrogenase C-terminal domain-like"/>
    <property type="match status" value="1"/>
</dbReference>
<dbReference type="PROSITE" id="PS00521">
    <property type="entry name" value="P5CR"/>
    <property type="match status" value="1"/>
</dbReference>
<evidence type="ECO:0000256" key="10">
    <source>
        <dbReference type="PIRSR" id="PIRSR000193-1"/>
    </source>
</evidence>
<comment type="function">
    <text evidence="8">Catalyzes the reduction of 1-pyrroline-5-carboxylate (PCA) to L-proline.</text>
</comment>
<evidence type="ECO:0000256" key="8">
    <source>
        <dbReference type="HAMAP-Rule" id="MF_01925"/>
    </source>
</evidence>
<evidence type="ECO:0000256" key="6">
    <source>
        <dbReference type="ARBA" id="ARBA00022857"/>
    </source>
</evidence>
<evidence type="ECO:0000313" key="15">
    <source>
        <dbReference type="Proteomes" id="UP000069205"/>
    </source>
</evidence>
<evidence type="ECO:0000256" key="5">
    <source>
        <dbReference type="ARBA" id="ARBA00022650"/>
    </source>
</evidence>
<keyword evidence="5 8" id="KW-0641">Proline biosynthesis</keyword>
<accession>A0A0K2G8X8</accession>
<evidence type="ECO:0000259" key="12">
    <source>
        <dbReference type="Pfam" id="PF03807"/>
    </source>
</evidence>
<evidence type="ECO:0000256" key="2">
    <source>
        <dbReference type="ARBA" id="ARBA00005525"/>
    </source>
</evidence>
<name>A0A0K2G8X8_NITMO</name>
<dbReference type="PANTHER" id="PTHR11645">
    <property type="entry name" value="PYRROLINE-5-CARBOXYLATE REDUCTASE"/>
    <property type="match status" value="1"/>
</dbReference>
<dbReference type="Gene3D" id="3.40.50.720">
    <property type="entry name" value="NAD(P)-binding Rossmann-like Domain"/>
    <property type="match status" value="1"/>
</dbReference>
<dbReference type="GO" id="GO:0005737">
    <property type="term" value="C:cytoplasm"/>
    <property type="evidence" value="ECO:0007669"/>
    <property type="project" value="UniProtKB-SubCell"/>
</dbReference>
<dbReference type="PANTHER" id="PTHR11645:SF0">
    <property type="entry name" value="PYRROLINE-5-CARBOXYLATE REDUCTASE 3"/>
    <property type="match status" value="1"/>
</dbReference>
<gene>
    <name evidence="8 14" type="primary">proC</name>
    <name evidence="14" type="ORF">NITMOv2_0631</name>
</gene>
<dbReference type="InterPro" id="IPR028939">
    <property type="entry name" value="P5C_Rdtase_cat_N"/>
</dbReference>
<evidence type="ECO:0000256" key="1">
    <source>
        <dbReference type="ARBA" id="ARBA00004496"/>
    </source>
</evidence>
<dbReference type="InterPro" id="IPR029036">
    <property type="entry name" value="P5CR_dimer"/>
</dbReference>
<protein>
    <recommendedName>
        <fullName evidence="8 9">Pyrroline-5-carboxylate reductase</fullName>
        <shortName evidence="8">P5C reductase</shortName>
        <shortName evidence="8">P5CR</shortName>
        <ecNumber evidence="8 9">1.5.1.2</ecNumber>
    </recommendedName>
    <alternativeName>
        <fullName evidence="8">PCA reductase</fullName>
    </alternativeName>
</protein>
<dbReference type="FunFam" id="1.10.3730.10:FF:000001">
    <property type="entry name" value="Pyrroline-5-carboxylate reductase"/>
    <property type="match status" value="1"/>
</dbReference>
<evidence type="ECO:0000256" key="7">
    <source>
        <dbReference type="ARBA" id="ARBA00023002"/>
    </source>
</evidence>
<evidence type="ECO:0000256" key="9">
    <source>
        <dbReference type="NCBIfam" id="TIGR00112"/>
    </source>
</evidence>
<evidence type="ECO:0000313" key="14">
    <source>
        <dbReference type="EMBL" id="ALA57067.1"/>
    </source>
</evidence>
<feature type="domain" description="Pyrroline-5-carboxylate reductase catalytic N-terminal" evidence="12">
    <location>
        <begin position="9"/>
        <end position="103"/>
    </location>
</feature>
<feature type="binding site" evidence="10">
    <location>
        <begin position="13"/>
        <end position="18"/>
    </location>
    <ligand>
        <name>NADP(+)</name>
        <dbReference type="ChEBI" id="CHEBI:58349"/>
    </ligand>
</feature>
<dbReference type="RefSeq" id="WP_053378467.1">
    <property type="nucleotide sequence ID" value="NZ_CP011801.1"/>
</dbReference>
<keyword evidence="4 8" id="KW-0028">Amino-acid biosynthesis</keyword>
<keyword evidence="15" id="KW-1185">Reference proteome</keyword>
<evidence type="ECO:0000256" key="4">
    <source>
        <dbReference type="ARBA" id="ARBA00022605"/>
    </source>
</evidence>
<dbReference type="PATRIC" id="fig|42253.5.peg.625"/>
<dbReference type="PIRSF" id="PIRSF000193">
    <property type="entry name" value="Pyrrol-5-carb_rd"/>
    <property type="match status" value="1"/>
</dbReference>
<dbReference type="STRING" id="42253.NITMOv2_0631"/>
<comment type="pathway">
    <text evidence="8 11">Amino-acid biosynthesis; L-proline biosynthesis; L-proline from L-glutamate 5-semialdehyde: step 1/1.</text>
</comment>
<dbReference type="UniPathway" id="UPA00098">
    <property type="reaction ID" value="UER00361"/>
</dbReference>
<dbReference type="GO" id="GO:0055129">
    <property type="term" value="P:L-proline biosynthetic process"/>
    <property type="evidence" value="ECO:0007669"/>
    <property type="project" value="UniProtKB-UniRule"/>
</dbReference>
<reference evidence="14 15" key="1">
    <citation type="journal article" date="2015" name="Proc. Natl. Acad. Sci. U.S.A.">
        <title>Expanded metabolic versatility of ubiquitous nitrite-oxidizing bacteria from the genus Nitrospira.</title>
        <authorList>
            <person name="Koch H."/>
            <person name="Lucker S."/>
            <person name="Albertsen M."/>
            <person name="Kitzinger K."/>
            <person name="Herbold C."/>
            <person name="Spieck E."/>
            <person name="Nielsen P.H."/>
            <person name="Wagner M."/>
            <person name="Daims H."/>
        </authorList>
    </citation>
    <scope>NUCLEOTIDE SEQUENCE [LARGE SCALE GENOMIC DNA]</scope>
    <source>
        <strain evidence="14 15">NSP M-1</strain>
    </source>
</reference>
<sequence length="272" mass="28226">MSNQALTRKIAFIGGGQMAEALIGGLLAAQLCRPDQLWATDPVPARLEHLKQRYGIQVGGQNREATLWAEVVVLAVKPQTLDSVLKEIGPGLKDRLAVSVIAGAPIARIAAGCGGATRIIRTMPNQPSAVREGMTAVAAGAGVAEDDVACVRRMFESIGKVVPVEERLMDAVTGLSGSGPAYVFLAIEALSDGGVKMGLSRETATLLAAQTVLGAARMVLETGQHPARLKDQVTSPGGTTIAGLHQLEQGGLRAALINAVEAAAKRSQELGR</sequence>
<dbReference type="EMBL" id="CP011801">
    <property type="protein sequence ID" value="ALA57067.1"/>
    <property type="molecule type" value="Genomic_DNA"/>
</dbReference>
<dbReference type="GO" id="GO:0004735">
    <property type="term" value="F:pyrroline-5-carboxylate reductase activity"/>
    <property type="evidence" value="ECO:0007669"/>
    <property type="project" value="UniProtKB-UniRule"/>
</dbReference>
<evidence type="ECO:0000256" key="3">
    <source>
        <dbReference type="ARBA" id="ARBA00022490"/>
    </source>
</evidence>
<dbReference type="InterPro" id="IPR036291">
    <property type="entry name" value="NAD(P)-bd_dom_sf"/>
</dbReference>
<proteinExistence type="inferred from homology"/>
<comment type="subcellular location">
    <subcellularLocation>
        <location evidence="1 8">Cytoplasm</location>
    </subcellularLocation>
</comment>
<keyword evidence="7 8" id="KW-0560">Oxidoreductase</keyword>
<comment type="similarity">
    <text evidence="2 8 11">Belongs to the pyrroline-5-carboxylate reductase family.</text>
</comment>
<feature type="domain" description="Pyrroline-5-carboxylate reductase dimerisation" evidence="13">
    <location>
        <begin position="166"/>
        <end position="270"/>
    </location>
</feature>
<dbReference type="Pfam" id="PF03807">
    <property type="entry name" value="F420_oxidored"/>
    <property type="match status" value="1"/>
</dbReference>
<dbReference type="Gene3D" id="1.10.3730.10">
    <property type="entry name" value="ProC C-terminal domain-like"/>
    <property type="match status" value="1"/>
</dbReference>
<dbReference type="AlphaFoldDB" id="A0A0K2G8X8"/>
<dbReference type="NCBIfam" id="TIGR00112">
    <property type="entry name" value="proC"/>
    <property type="match status" value="1"/>
</dbReference>
<evidence type="ECO:0000256" key="11">
    <source>
        <dbReference type="RuleBase" id="RU003903"/>
    </source>
</evidence>
<dbReference type="EC" id="1.5.1.2" evidence="8 9"/>
<dbReference type="InterPro" id="IPR053790">
    <property type="entry name" value="P5CR-like_CS"/>
</dbReference>
<comment type="catalytic activity">
    <reaction evidence="8 11">
        <text>L-proline + NADP(+) = (S)-1-pyrroline-5-carboxylate + NADPH + 2 H(+)</text>
        <dbReference type="Rhea" id="RHEA:14109"/>
        <dbReference type="ChEBI" id="CHEBI:15378"/>
        <dbReference type="ChEBI" id="CHEBI:17388"/>
        <dbReference type="ChEBI" id="CHEBI:57783"/>
        <dbReference type="ChEBI" id="CHEBI:58349"/>
        <dbReference type="ChEBI" id="CHEBI:60039"/>
        <dbReference type="EC" id="1.5.1.2"/>
    </reaction>
</comment>
<organism evidence="14 15">
    <name type="scientific">Nitrospira moscoviensis</name>
    <dbReference type="NCBI Taxonomy" id="42253"/>
    <lineage>
        <taxon>Bacteria</taxon>
        <taxon>Pseudomonadati</taxon>
        <taxon>Nitrospirota</taxon>
        <taxon>Nitrospiria</taxon>
        <taxon>Nitrospirales</taxon>
        <taxon>Nitrospiraceae</taxon>
        <taxon>Nitrospira</taxon>
    </lineage>
</organism>
<dbReference type="Proteomes" id="UP000069205">
    <property type="component" value="Chromosome"/>
</dbReference>
<feature type="binding site" evidence="10">
    <location>
        <begin position="75"/>
        <end position="78"/>
    </location>
    <ligand>
        <name>NADP(+)</name>
        <dbReference type="ChEBI" id="CHEBI:58349"/>
    </ligand>
</feature>
<dbReference type="InterPro" id="IPR008927">
    <property type="entry name" value="6-PGluconate_DH-like_C_sf"/>
</dbReference>
<dbReference type="InterPro" id="IPR000304">
    <property type="entry name" value="Pyrroline-COOH_reductase"/>
</dbReference>
<dbReference type="OrthoDB" id="9805754at2"/>
<dbReference type="KEGG" id="nmv:NITMOv2_0631"/>
<keyword evidence="6 8" id="KW-0521">NADP</keyword>
<keyword evidence="3 8" id="KW-0963">Cytoplasm</keyword>
<dbReference type="SUPFAM" id="SSF51735">
    <property type="entry name" value="NAD(P)-binding Rossmann-fold domains"/>
    <property type="match status" value="1"/>
</dbReference>